<keyword evidence="7" id="KW-1185">Reference proteome</keyword>
<dbReference type="RefSeq" id="WP_166636481.1">
    <property type="nucleotide sequence ID" value="NZ_SOAZ01000027.1"/>
</dbReference>
<dbReference type="SUPFAM" id="SSF53850">
    <property type="entry name" value="Periplasmic binding protein-like II"/>
    <property type="match status" value="1"/>
</dbReference>
<dbReference type="AlphaFoldDB" id="A0A4R7K944"/>
<dbReference type="SMART" id="SM00062">
    <property type="entry name" value="PBPb"/>
    <property type="match status" value="1"/>
</dbReference>
<dbReference type="EMBL" id="SOAZ01000027">
    <property type="protein sequence ID" value="TDT50538.1"/>
    <property type="molecule type" value="Genomic_DNA"/>
</dbReference>
<comment type="caution">
    <text evidence="6">The sequence shown here is derived from an EMBL/GenBank/DDBJ whole genome shotgun (WGS) entry which is preliminary data.</text>
</comment>
<evidence type="ECO:0000256" key="1">
    <source>
        <dbReference type="ARBA" id="ARBA00004418"/>
    </source>
</evidence>
<feature type="domain" description="Solute-binding protein family 3/N-terminal" evidence="5">
    <location>
        <begin position="54"/>
        <end position="259"/>
    </location>
</feature>
<dbReference type="PANTHER" id="PTHR30024:SF47">
    <property type="entry name" value="TAURINE-BINDING PERIPLASMIC PROTEIN"/>
    <property type="match status" value="1"/>
</dbReference>
<accession>A0A4R7K944</accession>
<comment type="similarity">
    <text evidence="2">Belongs to the bacterial solute-binding protein SsuA/TauA family.</text>
</comment>
<dbReference type="GO" id="GO:0042597">
    <property type="term" value="C:periplasmic space"/>
    <property type="evidence" value="ECO:0007669"/>
    <property type="project" value="UniProtKB-SubCell"/>
</dbReference>
<dbReference type="PROSITE" id="PS51257">
    <property type="entry name" value="PROKAR_LIPOPROTEIN"/>
    <property type="match status" value="1"/>
</dbReference>
<evidence type="ECO:0000256" key="2">
    <source>
        <dbReference type="ARBA" id="ARBA00010742"/>
    </source>
</evidence>
<protein>
    <submittedName>
        <fullName evidence="6">NitT/TauT family transport system substrate-binding protein</fullName>
    </submittedName>
</protein>
<evidence type="ECO:0000256" key="4">
    <source>
        <dbReference type="SAM" id="SignalP"/>
    </source>
</evidence>
<evidence type="ECO:0000313" key="7">
    <source>
        <dbReference type="Proteomes" id="UP000295325"/>
    </source>
</evidence>
<dbReference type="Gene3D" id="3.40.190.10">
    <property type="entry name" value="Periplasmic binding protein-like II"/>
    <property type="match status" value="2"/>
</dbReference>
<sequence>MKKGFAKTVSLLSISTLLLAGCASSKTEGQGLKKNSEGLTEITLGTYNGTCEAPLYIGIENGIFKKHGLDVKLVNINSETLKEGLASGKIDGAQISPGMFKAIEQGLDIKLTNGVHTGCIQGVVSVNSPIQSVKDLKGKKIGIDAIGGVPMVLLSIELGKEGIDANKDVEWRVYPQPQLQQALEKGEVDAFVAWDPYGAMAISSGKARKIFGNMNNNPQADDSYCCYVGVSGKIAKENPEITKAITAAWAEASKWVQDHPQDAGRITVDKKYVSSGDEIENSKLIGDYKFVGDKEKAKADFEKTLNAMKAQGILDSGTDVKKLVQNTFME</sequence>
<dbReference type="Proteomes" id="UP000295325">
    <property type="component" value="Unassembled WGS sequence"/>
</dbReference>
<evidence type="ECO:0000313" key="6">
    <source>
        <dbReference type="EMBL" id="TDT50538.1"/>
    </source>
</evidence>
<comment type="subcellular location">
    <subcellularLocation>
        <location evidence="1">Periplasm</location>
    </subcellularLocation>
</comment>
<evidence type="ECO:0000259" key="5">
    <source>
        <dbReference type="SMART" id="SM00062"/>
    </source>
</evidence>
<name>A0A4R7K944_9CLOT</name>
<dbReference type="InterPro" id="IPR001638">
    <property type="entry name" value="Solute-binding_3/MltF_N"/>
</dbReference>
<proteinExistence type="inferred from homology"/>
<reference evidence="6 7" key="1">
    <citation type="submission" date="2019-03" db="EMBL/GenBank/DDBJ databases">
        <title>Genomic Encyclopedia of Type Strains, Phase IV (KMG-IV): sequencing the most valuable type-strain genomes for metagenomic binning, comparative biology and taxonomic classification.</title>
        <authorList>
            <person name="Goeker M."/>
        </authorList>
    </citation>
    <scope>NUCLEOTIDE SEQUENCE [LARGE SCALE GENOMIC DNA]</scope>
    <source>
        <strain evidence="6 7">DSM 24455</strain>
    </source>
</reference>
<keyword evidence="3 4" id="KW-0732">Signal</keyword>
<organism evidence="6 7">
    <name type="scientific">Fonticella tunisiensis</name>
    <dbReference type="NCBI Taxonomy" id="1096341"/>
    <lineage>
        <taxon>Bacteria</taxon>
        <taxon>Bacillati</taxon>
        <taxon>Bacillota</taxon>
        <taxon>Clostridia</taxon>
        <taxon>Eubacteriales</taxon>
        <taxon>Clostridiaceae</taxon>
        <taxon>Fonticella</taxon>
    </lineage>
</organism>
<gene>
    <name evidence="6" type="ORF">EDD71_1271</name>
</gene>
<dbReference type="PANTHER" id="PTHR30024">
    <property type="entry name" value="ALIPHATIC SULFONATES-BINDING PROTEIN-RELATED"/>
    <property type="match status" value="1"/>
</dbReference>
<feature type="signal peptide" evidence="4">
    <location>
        <begin position="1"/>
        <end position="20"/>
    </location>
</feature>
<dbReference type="Pfam" id="PF13379">
    <property type="entry name" value="NMT1_2"/>
    <property type="match status" value="1"/>
</dbReference>
<feature type="chain" id="PRO_5039555418" evidence="4">
    <location>
        <begin position="21"/>
        <end position="330"/>
    </location>
</feature>
<evidence type="ECO:0000256" key="3">
    <source>
        <dbReference type="ARBA" id="ARBA00022729"/>
    </source>
</evidence>